<dbReference type="Proteomes" id="UP001465755">
    <property type="component" value="Unassembled WGS sequence"/>
</dbReference>
<proteinExistence type="predicted"/>
<feature type="compositionally biased region" description="Polar residues" evidence="1">
    <location>
        <begin position="130"/>
        <end position="147"/>
    </location>
</feature>
<keyword evidence="3" id="KW-1185">Reference proteome</keyword>
<organism evidence="2 3">
    <name type="scientific">Symbiochloris irregularis</name>
    <dbReference type="NCBI Taxonomy" id="706552"/>
    <lineage>
        <taxon>Eukaryota</taxon>
        <taxon>Viridiplantae</taxon>
        <taxon>Chlorophyta</taxon>
        <taxon>core chlorophytes</taxon>
        <taxon>Trebouxiophyceae</taxon>
        <taxon>Trebouxiales</taxon>
        <taxon>Trebouxiaceae</taxon>
        <taxon>Symbiochloris</taxon>
    </lineage>
</organism>
<sequence length="147" mass="15781">MAQGMKAPEGDNGNPWKSGLCDCFDDCGICCFGTFLPCVLYGQNAEKITGESCFGHCLTMYLVQALCGCSCCITGPVRNRLRAQQQLKEDCCGDWCTHCWLQPCAICQEARQLQATSQDPTGAYAPVQGAGSTTMSAPSSQRMKTAV</sequence>
<dbReference type="NCBIfam" id="TIGR01571">
    <property type="entry name" value="A_thal_Cys_rich"/>
    <property type="match status" value="1"/>
</dbReference>
<gene>
    <name evidence="2" type="ORF">WJX73_006652</name>
</gene>
<protein>
    <submittedName>
        <fullName evidence="2">Uncharacterized protein</fullName>
    </submittedName>
</protein>
<dbReference type="PANTHER" id="PTHR15907">
    <property type="entry name" value="DUF614 FAMILY PROTEIN-RELATED"/>
    <property type="match status" value="1"/>
</dbReference>
<dbReference type="Pfam" id="PF04749">
    <property type="entry name" value="PLAC8"/>
    <property type="match status" value="1"/>
</dbReference>
<reference evidence="2 3" key="1">
    <citation type="journal article" date="2024" name="Nat. Commun.">
        <title>Phylogenomics reveals the evolutionary origins of lichenization in chlorophyte algae.</title>
        <authorList>
            <person name="Puginier C."/>
            <person name="Libourel C."/>
            <person name="Otte J."/>
            <person name="Skaloud P."/>
            <person name="Haon M."/>
            <person name="Grisel S."/>
            <person name="Petersen M."/>
            <person name="Berrin J.G."/>
            <person name="Delaux P.M."/>
            <person name="Dal Grande F."/>
            <person name="Keller J."/>
        </authorList>
    </citation>
    <scope>NUCLEOTIDE SEQUENCE [LARGE SCALE GENOMIC DNA]</scope>
    <source>
        <strain evidence="2 3">SAG 2036</strain>
    </source>
</reference>
<comment type="caution">
    <text evidence="2">The sequence shown here is derived from an EMBL/GenBank/DDBJ whole genome shotgun (WGS) entry which is preliminary data.</text>
</comment>
<dbReference type="AlphaFoldDB" id="A0AAW1NNL8"/>
<evidence type="ECO:0000313" key="2">
    <source>
        <dbReference type="EMBL" id="KAK9793177.1"/>
    </source>
</evidence>
<evidence type="ECO:0000256" key="1">
    <source>
        <dbReference type="SAM" id="MobiDB-lite"/>
    </source>
</evidence>
<name>A0AAW1NNL8_9CHLO</name>
<evidence type="ECO:0000313" key="3">
    <source>
        <dbReference type="Proteomes" id="UP001465755"/>
    </source>
</evidence>
<dbReference type="EMBL" id="JALJOQ010000154">
    <property type="protein sequence ID" value="KAK9793177.1"/>
    <property type="molecule type" value="Genomic_DNA"/>
</dbReference>
<dbReference type="InterPro" id="IPR006461">
    <property type="entry name" value="PLAC_motif_containing"/>
</dbReference>
<accession>A0AAW1NNL8</accession>
<feature type="region of interest" description="Disordered" evidence="1">
    <location>
        <begin position="127"/>
        <end position="147"/>
    </location>
</feature>